<dbReference type="EMBL" id="HBUF01605123">
    <property type="protein sequence ID" value="CAG6777325.1"/>
    <property type="molecule type" value="Transcribed_RNA"/>
</dbReference>
<dbReference type="SUPFAM" id="SSF50978">
    <property type="entry name" value="WD40 repeat-like"/>
    <property type="match status" value="1"/>
</dbReference>
<dbReference type="GO" id="GO:0042273">
    <property type="term" value="P:ribosomal large subunit biogenesis"/>
    <property type="evidence" value="ECO:0007669"/>
    <property type="project" value="InterPro"/>
</dbReference>
<dbReference type="Gene3D" id="2.130.10.10">
    <property type="entry name" value="YVTN repeat-like/Quinoprotein amine dehydrogenase"/>
    <property type="match status" value="2"/>
</dbReference>
<dbReference type="EMBL" id="HBUF01605122">
    <property type="protein sequence ID" value="CAG6777324.1"/>
    <property type="molecule type" value="Transcribed_RNA"/>
</dbReference>
<dbReference type="InterPro" id="IPR015943">
    <property type="entry name" value="WD40/YVTN_repeat-like_dom_sf"/>
</dbReference>
<dbReference type="Pfam" id="PF00400">
    <property type="entry name" value="WD40"/>
    <property type="match status" value="1"/>
</dbReference>
<feature type="compositionally biased region" description="Acidic residues" evidence="2">
    <location>
        <begin position="363"/>
        <end position="379"/>
    </location>
</feature>
<dbReference type="EMBL" id="HBUF01364087">
    <property type="protein sequence ID" value="CAG6722594.1"/>
    <property type="molecule type" value="Transcribed_RNA"/>
</dbReference>
<dbReference type="PROSITE" id="PS50082">
    <property type="entry name" value="WD_REPEATS_2"/>
    <property type="match status" value="1"/>
</dbReference>
<dbReference type="EMBL" id="HBUF01364086">
    <property type="protein sequence ID" value="CAG6722593.1"/>
    <property type="molecule type" value="Transcribed_RNA"/>
</dbReference>
<accession>A0A8D9B2H6</accession>
<dbReference type="InterPro" id="IPR037379">
    <property type="entry name" value="WDR74/Nsa1"/>
</dbReference>
<feature type="compositionally biased region" description="Acidic residues" evidence="2">
    <location>
        <begin position="390"/>
        <end position="435"/>
    </location>
</feature>
<evidence type="ECO:0000256" key="1">
    <source>
        <dbReference type="PROSITE-ProRule" id="PRU00221"/>
    </source>
</evidence>
<dbReference type="InterPro" id="IPR036322">
    <property type="entry name" value="WD40_repeat_dom_sf"/>
</dbReference>
<dbReference type="InterPro" id="IPR001680">
    <property type="entry name" value="WD40_rpt"/>
</dbReference>
<dbReference type="AlphaFoldDB" id="A0A8D9B2H6"/>
<dbReference type="SMART" id="SM00320">
    <property type="entry name" value="WD40"/>
    <property type="match status" value="4"/>
</dbReference>
<feature type="repeat" description="WD" evidence="1">
    <location>
        <begin position="136"/>
        <end position="164"/>
    </location>
</feature>
<dbReference type="PANTHER" id="PTHR16038">
    <property type="entry name" value="NOP SEVEN ASSOCIATED PROTEIN 1"/>
    <property type="match status" value="1"/>
</dbReference>
<protein>
    <submittedName>
        <fullName evidence="3">WD repeat-containing protein 74</fullName>
    </submittedName>
</protein>
<feature type="compositionally biased region" description="Acidic residues" evidence="2">
    <location>
        <begin position="331"/>
        <end position="340"/>
    </location>
</feature>
<dbReference type="EMBL" id="HBUF01310998">
    <property type="protein sequence ID" value="CAG6693129.1"/>
    <property type="molecule type" value="Transcribed_RNA"/>
</dbReference>
<dbReference type="EMBL" id="HBUF01605120">
    <property type="protein sequence ID" value="CAG6777322.1"/>
    <property type="molecule type" value="Transcribed_RNA"/>
</dbReference>
<dbReference type="GO" id="GO:0005730">
    <property type="term" value="C:nucleolus"/>
    <property type="evidence" value="ECO:0007669"/>
    <property type="project" value="InterPro"/>
</dbReference>
<keyword evidence="1" id="KW-0853">WD repeat</keyword>
<dbReference type="PANTHER" id="PTHR16038:SF4">
    <property type="entry name" value="WD REPEAT-CONTAINING PROTEIN 74"/>
    <property type="match status" value="1"/>
</dbReference>
<name>A0A8D9B2H6_9HEMI</name>
<dbReference type="EMBL" id="HBUF01310997">
    <property type="protein sequence ID" value="CAG6693128.1"/>
    <property type="molecule type" value="Transcribed_RNA"/>
</dbReference>
<sequence>MTLAEDFNIYIGSSTGALKGVSLHTDKCTVKNIQNVRFLTNKASVLDLNWGNKEETEILIAYRGQKIKIYDVEFKNFNTNTDVSCGEGDIVGVSRYDECILTAVQSGDVKLWRYKTEPDQWTKFNVGANLERMKHNKESNVMATGGKENDLKLWDLNTTQNIFSAKNVKPDEFDLRRPVWVNDIAFLPNSDKVAVCSKQGYVRVYDPKVTTQRRPVLKIDVPDYAFSCLSTTNQNHYILAGTTAGDMIAVDLRGKGKPCYKYKGFAGCVKSITCPQNENIILSVSLDRHFRVHDFHSKKLLRKDYMQSHLTSILIPSDFSLESPVKKTDDETQDGEDEKYDPEHYEMDNMPIRNTDDFKQEDNQDDSGSDLEIIEEIVDSENNNTHDKDDSEEESEDDAEEEESPDDEYYTESEEDKENNEAEEEDEESVDEGENELFPLTNTKKRKTSEDEIPKNIKKSK</sequence>
<dbReference type="EMBL" id="HBUF01310996">
    <property type="protein sequence ID" value="CAG6693127.1"/>
    <property type="molecule type" value="Transcribed_RNA"/>
</dbReference>
<proteinExistence type="predicted"/>
<dbReference type="EMBL" id="HBUF01605121">
    <property type="protein sequence ID" value="CAG6777323.1"/>
    <property type="molecule type" value="Transcribed_RNA"/>
</dbReference>
<evidence type="ECO:0000313" key="3">
    <source>
        <dbReference type="EMBL" id="CAG6777323.1"/>
    </source>
</evidence>
<dbReference type="GO" id="GO:0030687">
    <property type="term" value="C:preribosome, large subunit precursor"/>
    <property type="evidence" value="ECO:0007669"/>
    <property type="project" value="TreeGrafter"/>
</dbReference>
<organism evidence="3">
    <name type="scientific">Cacopsylla melanoneura</name>
    <dbReference type="NCBI Taxonomy" id="428564"/>
    <lineage>
        <taxon>Eukaryota</taxon>
        <taxon>Metazoa</taxon>
        <taxon>Ecdysozoa</taxon>
        <taxon>Arthropoda</taxon>
        <taxon>Hexapoda</taxon>
        <taxon>Insecta</taxon>
        <taxon>Pterygota</taxon>
        <taxon>Neoptera</taxon>
        <taxon>Paraneoptera</taxon>
        <taxon>Hemiptera</taxon>
        <taxon>Sternorrhyncha</taxon>
        <taxon>Psylloidea</taxon>
        <taxon>Psyllidae</taxon>
        <taxon>Psyllinae</taxon>
        <taxon>Cacopsylla</taxon>
    </lineage>
</organism>
<reference evidence="3" key="1">
    <citation type="submission" date="2021-05" db="EMBL/GenBank/DDBJ databases">
        <authorList>
            <person name="Alioto T."/>
            <person name="Alioto T."/>
            <person name="Gomez Garrido J."/>
        </authorList>
    </citation>
    <scope>NUCLEOTIDE SEQUENCE</scope>
</reference>
<feature type="region of interest" description="Disordered" evidence="2">
    <location>
        <begin position="323"/>
        <end position="461"/>
    </location>
</feature>
<evidence type="ECO:0000256" key="2">
    <source>
        <dbReference type="SAM" id="MobiDB-lite"/>
    </source>
</evidence>